<accession>A0A0X8X5A8</accession>
<proteinExistence type="predicted"/>
<gene>
    <name evidence="1" type="ORF">MgSA37_02015</name>
</gene>
<organism evidence="1 2">
    <name type="scientific">Mucilaginibacter gotjawali</name>
    <dbReference type="NCBI Taxonomy" id="1550579"/>
    <lineage>
        <taxon>Bacteria</taxon>
        <taxon>Pseudomonadati</taxon>
        <taxon>Bacteroidota</taxon>
        <taxon>Sphingobacteriia</taxon>
        <taxon>Sphingobacteriales</taxon>
        <taxon>Sphingobacteriaceae</taxon>
        <taxon>Mucilaginibacter</taxon>
    </lineage>
</organism>
<dbReference type="RefSeq" id="WP_096351557.1">
    <property type="nucleotide sequence ID" value="NZ_AP017313.1"/>
</dbReference>
<evidence type="ECO:0000313" key="1">
    <source>
        <dbReference type="EMBL" id="BAU53844.1"/>
    </source>
</evidence>
<dbReference type="EMBL" id="AP017313">
    <property type="protein sequence ID" value="BAU53844.1"/>
    <property type="molecule type" value="Genomic_DNA"/>
</dbReference>
<dbReference type="OrthoDB" id="1493774at2"/>
<dbReference type="InterPro" id="IPR008620">
    <property type="entry name" value="FixH"/>
</dbReference>
<sequence>MNWGKGIVLTMVAFMLFIVTMVYFMFTAPVDDYDHQYYEKGLTFDKDYNQEKQVYKDHAVPLIKTDADNLKITFAQQVTSGKVTLGRPSDYTMDRVYNVKVNAQNEFIIPLEKVSRGHWLLVFNWESNHKKYLYQQGINLK</sequence>
<reference evidence="1 2" key="1">
    <citation type="submission" date="2015-12" db="EMBL/GenBank/DDBJ databases">
        <title>Genome sequence of Mucilaginibacter gotjawali.</title>
        <authorList>
            <person name="Lee J.S."/>
            <person name="Lee K.C."/>
            <person name="Kim K.K."/>
            <person name="Lee B.W."/>
        </authorList>
    </citation>
    <scope>NUCLEOTIDE SEQUENCE [LARGE SCALE GENOMIC DNA]</scope>
    <source>
        <strain evidence="1 2">SA3-7</strain>
    </source>
</reference>
<protein>
    <submittedName>
        <fullName evidence="1">FixH protein</fullName>
    </submittedName>
</protein>
<dbReference type="Proteomes" id="UP000218263">
    <property type="component" value="Chromosome"/>
</dbReference>
<dbReference type="AlphaFoldDB" id="A0A0X8X5A8"/>
<evidence type="ECO:0000313" key="2">
    <source>
        <dbReference type="Proteomes" id="UP000218263"/>
    </source>
</evidence>
<keyword evidence="2" id="KW-1185">Reference proteome</keyword>
<dbReference type="Pfam" id="PF05751">
    <property type="entry name" value="FixH"/>
    <property type="match status" value="1"/>
</dbReference>
<name>A0A0X8X5A8_9SPHI</name>
<dbReference type="KEGG" id="mgot:MgSA37_02015"/>